<feature type="compositionally biased region" description="Low complexity" evidence="1">
    <location>
        <begin position="201"/>
        <end position="216"/>
    </location>
</feature>
<feature type="region of interest" description="Disordered" evidence="1">
    <location>
        <begin position="113"/>
        <end position="424"/>
    </location>
</feature>
<dbReference type="KEGG" id="loi:92360816"/>
<evidence type="ECO:0000313" key="2">
    <source>
        <dbReference type="EMBL" id="KAG5483752.1"/>
    </source>
</evidence>
<feature type="compositionally biased region" description="Polar residues" evidence="1">
    <location>
        <begin position="217"/>
        <end position="228"/>
    </location>
</feature>
<feature type="compositionally biased region" description="Polar residues" evidence="1">
    <location>
        <begin position="175"/>
        <end position="185"/>
    </location>
</feature>
<keyword evidence="3" id="KW-1185">Reference proteome</keyword>
<feature type="compositionally biased region" description="Low complexity" evidence="1">
    <location>
        <begin position="328"/>
        <end position="345"/>
    </location>
</feature>
<dbReference type="EMBL" id="JAFHLR010000014">
    <property type="protein sequence ID" value="KAG5483752.1"/>
    <property type="molecule type" value="Genomic_DNA"/>
</dbReference>
<dbReference type="AlphaFoldDB" id="A0A836HCR3"/>
<reference evidence="3" key="1">
    <citation type="journal article" date="2021" name="Microbiol. Resour. Announc.">
        <title>LGAAP: Leishmaniinae Genome Assembly and Annotation Pipeline.</title>
        <authorList>
            <person name="Almutairi H."/>
            <person name="Urbaniak M.D."/>
            <person name="Bates M.D."/>
            <person name="Jariyapan N."/>
            <person name="Kwakye-Nuako G."/>
            <person name="Thomaz-Soccol V."/>
            <person name="Al-Salem W.S."/>
            <person name="Dillon R.J."/>
            <person name="Bates P.A."/>
            <person name="Gatherer D."/>
        </authorList>
    </citation>
    <scope>NUCLEOTIDE SEQUENCE [LARGE SCALE GENOMIC DNA]</scope>
</reference>
<dbReference type="GeneID" id="92360816"/>
<gene>
    <name evidence="2" type="ORF">LSCM4_04905</name>
</gene>
<accession>A0A836HCR3</accession>
<dbReference type="Proteomes" id="UP000674143">
    <property type="component" value="Unassembled WGS sequence"/>
</dbReference>
<sequence length="424" mass="42286">MDLDAFLNKNNKKSAKKVSKKATDDAALGVFGLETVPRVSTGTAKAVTVVNTGGSDAPAAVGSASPLPAPEKTVAAPVVAVNLNITGTTRCAKTWDVVKAAQDSKRQEEAQAVVEQKSKEEAEAAERKVVAGGNDDEAQSPESSPKVAKFVARGHRNATGAIGGEGSSGGAAASNRTAPRTQGLSLENLPTLEETFGNARKQAQSPSSESPQKQSAMPTPSQEQNSESAPAAVEQDSFNSSPAPATVGAAGGNKYVPPIKSNITIEPSPTSPSAFMAARGSTGVYRPSASANSPSGAYRPPSSGSGAYKPPSGGAYRPPSTSVGEAYRPAVPSAPSAGAGAYRPPTAGGASANVYRPPVSTGEGYKPPESAAVAPSAGGYKPPSSGGAGAYKPPATGNSSAGVYKPPGAGGSAGVYKPPGRRDA</sequence>
<evidence type="ECO:0000313" key="3">
    <source>
        <dbReference type="Proteomes" id="UP000674143"/>
    </source>
</evidence>
<feature type="compositionally biased region" description="Polar residues" evidence="1">
    <location>
        <begin position="261"/>
        <end position="273"/>
    </location>
</feature>
<organism evidence="2 3">
    <name type="scientific">Leishmania orientalis</name>
    <dbReference type="NCBI Taxonomy" id="2249476"/>
    <lineage>
        <taxon>Eukaryota</taxon>
        <taxon>Discoba</taxon>
        <taxon>Euglenozoa</taxon>
        <taxon>Kinetoplastea</taxon>
        <taxon>Metakinetoplastina</taxon>
        <taxon>Trypanosomatida</taxon>
        <taxon>Trypanosomatidae</taxon>
        <taxon>Leishmaniinae</taxon>
        <taxon>Leishmania</taxon>
    </lineage>
</organism>
<name>A0A836HCR3_9TRYP</name>
<protein>
    <submittedName>
        <fullName evidence="2">Uncharacterized protein</fullName>
    </submittedName>
</protein>
<dbReference type="RefSeq" id="XP_067064691.1">
    <property type="nucleotide sequence ID" value="XM_067206882.1"/>
</dbReference>
<evidence type="ECO:0000256" key="1">
    <source>
        <dbReference type="SAM" id="MobiDB-lite"/>
    </source>
</evidence>
<reference evidence="3" key="2">
    <citation type="journal article" date="2021" name="Sci. Data">
        <title>Chromosome-scale genome sequencing, assembly and annotation of six genomes from subfamily Leishmaniinae.</title>
        <authorList>
            <person name="Almutairi H."/>
            <person name="Urbaniak M.D."/>
            <person name="Bates M.D."/>
            <person name="Jariyapan N."/>
            <person name="Kwakye-Nuako G."/>
            <person name="Thomaz Soccol V."/>
            <person name="Al-Salem W.S."/>
            <person name="Dillon R.J."/>
            <person name="Bates P.A."/>
            <person name="Gatherer D."/>
        </authorList>
    </citation>
    <scope>NUCLEOTIDE SEQUENCE [LARGE SCALE GENOMIC DNA]</scope>
</reference>
<feature type="compositionally biased region" description="Basic and acidic residues" evidence="1">
    <location>
        <begin position="116"/>
        <end position="129"/>
    </location>
</feature>
<proteinExistence type="predicted"/>
<comment type="caution">
    <text evidence="2">The sequence shown here is derived from an EMBL/GenBank/DDBJ whole genome shotgun (WGS) entry which is preliminary data.</text>
</comment>